<dbReference type="InterPro" id="IPR015943">
    <property type="entry name" value="WD40/YVTN_repeat-like_dom_sf"/>
</dbReference>
<dbReference type="SUPFAM" id="SSF51004">
    <property type="entry name" value="C-terminal (heme d1) domain of cytochrome cd1-nitrite reductase"/>
    <property type="match status" value="1"/>
</dbReference>
<sequence length="344" mass="35664">MSAKPTLAVGHIPEKQLSLHILEPDGATTGDPVIVDLSGVPGGPHEVAYDPGRRRLYVAHTYVNGWYLSHEARDHRISVVDIDNAAVAEVFDIGADATAARAPHDLWFDTARDRLWVAVEADDASRSGALIAVDPGTGAQIARIDADARAAHWFATSPDGSRAYTANKETPYVSVLDLETERLVARVEVPGGAEGITVGGDGRAFVAGPCRLPGSPVTEPVGVRVIDCGSDEVVDLIEMAHAPGAVHVTSSGLLLAAELRVATGLGDPVAGMLKIWSATTLEPLGEVPVGATILTIRSSADGKLAFVADCAGGLVTVVDLSTLRVVSTIKDVTGAHGLAIIPPA</sequence>
<gene>
    <name evidence="1" type="ORF">GCM10022222_09530</name>
</gene>
<name>A0ABP6V527_9PSEU</name>
<dbReference type="PANTHER" id="PTHR47197">
    <property type="entry name" value="PROTEIN NIRF"/>
    <property type="match status" value="1"/>
</dbReference>
<evidence type="ECO:0000313" key="1">
    <source>
        <dbReference type="EMBL" id="GAA3528586.1"/>
    </source>
</evidence>
<organism evidence="1 2">
    <name type="scientific">Amycolatopsis ultiminotia</name>
    <dbReference type="NCBI Taxonomy" id="543629"/>
    <lineage>
        <taxon>Bacteria</taxon>
        <taxon>Bacillati</taxon>
        <taxon>Actinomycetota</taxon>
        <taxon>Actinomycetes</taxon>
        <taxon>Pseudonocardiales</taxon>
        <taxon>Pseudonocardiaceae</taxon>
        <taxon>Amycolatopsis</taxon>
    </lineage>
</organism>
<dbReference type="RefSeq" id="WP_344855627.1">
    <property type="nucleotide sequence ID" value="NZ_BAAAZN010000001.1"/>
</dbReference>
<dbReference type="InterPro" id="IPR011048">
    <property type="entry name" value="Haem_d1_sf"/>
</dbReference>
<accession>A0ABP6V527</accession>
<dbReference type="PANTHER" id="PTHR47197:SF3">
    <property type="entry name" value="DIHYDRO-HEME D1 DEHYDROGENASE"/>
    <property type="match status" value="1"/>
</dbReference>
<dbReference type="Proteomes" id="UP001500689">
    <property type="component" value="Unassembled WGS sequence"/>
</dbReference>
<proteinExistence type="predicted"/>
<dbReference type="InterPro" id="IPR051200">
    <property type="entry name" value="Host-pathogen_enzymatic-act"/>
</dbReference>
<reference evidence="2" key="1">
    <citation type="journal article" date="2019" name="Int. J. Syst. Evol. Microbiol.">
        <title>The Global Catalogue of Microorganisms (GCM) 10K type strain sequencing project: providing services to taxonomists for standard genome sequencing and annotation.</title>
        <authorList>
            <consortium name="The Broad Institute Genomics Platform"/>
            <consortium name="The Broad Institute Genome Sequencing Center for Infectious Disease"/>
            <person name="Wu L."/>
            <person name="Ma J."/>
        </authorList>
    </citation>
    <scope>NUCLEOTIDE SEQUENCE [LARGE SCALE GENOMIC DNA]</scope>
    <source>
        <strain evidence="2">JCM 16898</strain>
    </source>
</reference>
<dbReference type="Gene3D" id="2.130.10.10">
    <property type="entry name" value="YVTN repeat-like/Quinoprotein amine dehydrogenase"/>
    <property type="match status" value="2"/>
</dbReference>
<evidence type="ECO:0000313" key="2">
    <source>
        <dbReference type="Proteomes" id="UP001500689"/>
    </source>
</evidence>
<keyword evidence="2" id="KW-1185">Reference proteome</keyword>
<dbReference type="EMBL" id="BAAAZN010000001">
    <property type="protein sequence ID" value="GAA3528586.1"/>
    <property type="molecule type" value="Genomic_DNA"/>
</dbReference>
<protein>
    <submittedName>
        <fullName evidence="1">YncE family protein</fullName>
    </submittedName>
</protein>
<comment type="caution">
    <text evidence="1">The sequence shown here is derived from an EMBL/GenBank/DDBJ whole genome shotgun (WGS) entry which is preliminary data.</text>
</comment>